<dbReference type="PANTHER" id="PTHR42756:SF1">
    <property type="entry name" value="TRANSCRIPTIONAL REPRESSOR OF EMRAB OPERON"/>
    <property type="match status" value="1"/>
</dbReference>
<dbReference type="PRINTS" id="PR00598">
    <property type="entry name" value="HTHMARR"/>
</dbReference>
<feature type="domain" description="HTH marR-type" evidence="4">
    <location>
        <begin position="5"/>
        <end position="137"/>
    </location>
</feature>
<dbReference type="GO" id="GO:0003677">
    <property type="term" value="F:DNA binding"/>
    <property type="evidence" value="ECO:0007669"/>
    <property type="project" value="UniProtKB-KW"/>
</dbReference>
<keyword evidence="1" id="KW-0805">Transcription regulation</keyword>
<dbReference type="InterPro" id="IPR036390">
    <property type="entry name" value="WH_DNA-bd_sf"/>
</dbReference>
<proteinExistence type="predicted"/>
<evidence type="ECO:0000259" key="4">
    <source>
        <dbReference type="PROSITE" id="PS50995"/>
    </source>
</evidence>
<dbReference type="PROSITE" id="PS50995">
    <property type="entry name" value="HTH_MARR_2"/>
    <property type="match status" value="1"/>
</dbReference>
<dbReference type="GO" id="GO:0003700">
    <property type="term" value="F:DNA-binding transcription factor activity"/>
    <property type="evidence" value="ECO:0007669"/>
    <property type="project" value="InterPro"/>
</dbReference>
<dbReference type="InterPro" id="IPR000835">
    <property type="entry name" value="HTH_MarR-typ"/>
</dbReference>
<organism evidence="5 6">
    <name type="scientific">Cohnella nanjingensis</name>
    <dbReference type="NCBI Taxonomy" id="1387779"/>
    <lineage>
        <taxon>Bacteria</taxon>
        <taxon>Bacillati</taxon>
        <taxon>Bacillota</taxon>
        <taxon>Bacilli</taxon>
        <taxon>Bacillales</taxon>
        <taxon>Paenibacillaceae</taxon>
        <taxon>Cohnella</taxon>
    </lineage>
</organism>
<evidence type="ECO:0000256" key="2">
    <source>
        <dbReference type="ARBA" id="ARBA00023125"/>
    </source>
</evidence>
<dbReference type="RefSeq" id="WP_185141312.1">
    <property type="nucleotide sequence ID" value="NZ_JACJVP010000005.1"/>
</dbReference>
<accession>A0A7X0RLS2</accession>
<evidence type="ECO:0000313" key="5">
    <source>
        <dbReference type="EMBL" id="MBB6669869.1"/>
    </source>
</evidence>
<dbReference type="SUPFAM" id="SSF46785">
    <property type="entry name" value="Winged helix' DNA-binding domain"/>
    <property type="match status" value="1"/>
</dbReference>
<evidence type="ECO:0000256" key="1">
    <source>
        <dbReference type="ARBA" id="ARBA00023015"/>
    </source>
</evidence>
<dbReference type="PANTHER" id="PTHR42756">
    <property type="entry name" value="TRANSCRIPTIONAL REGULATOR, MARR"/>
    <property type="match status" value="1"/>
</dbReference>
<protein>
    <submittedName>
        <fullName evidence="5">MarR family transcriptional regulator</fullName>
    </submittedName>
</protein>
<keyword evidence="6" id="KW-1185">Reference proteome</keyword>
<dbReference type="Gene3D" id="1.10.10.10">
    <property type="entry name" value="Winged helix-like DNA-binding domain superfamily/Winged helix DNA-binding domain"/>
    <property type="match status" value="1"/>
</dbReference>
<name>A0A7X0RLS2_9BACL</name>
<dbReference type="AlphaFoldDB" id="A0A7X0RLS2"/>
<keyword evidence="3" id="KW-0804">Transcription</keyword>
<comment type="caution">
    <text evidence="5">The sequence shown here is derived from an EMBL/GenBank/DDBJ whole genome shotgun (WGS) entry which is preliminary data.</text>
</comment>
<reference evidence="5 6" key="1">
    <citation type="submission" date="2020-08" db="EMBL/GenBank/DDBJ databases">
        <title>Cohnella phylogeny.</title>
        <authorList>
            <person name="Dunlap C."/>
        </authorList>
    </citation>
    <scope>NUCLEOTIDE SEQUENCE [LARGE SCALE GENOMIC DNA]</scope>
    <source>
        <strain evidence="5 6">DSM 28246</strain>
    </source>
</reference>
<dbReference type="InterPro" id="IPR036388">
    <property type="entry name" value="WH-like_DNA-bd_sf"/>
</dbReference>
<keyword evidence="2" id="KW-0238">DNA-binding</keyword>
<evidence type="ECO:0000313" key="6">
    <source>
        <dbReference type="Proteomes" id="UP000547209"/>
    </source>
</evidence>
<evidence type="ECO:0000256" key="3">
    <source>
        <dbReference type="ARBA" id="ARBA00023163"/>
    </source>
</evidence>
<sequence>MQPFPDSLTHLMRHVLKQHRREVDRLIHEYEVYPGQPPVLFRLCEQDGLSQRELAQRVRLTPATLTVMLTRMEKTGLVERRPDDRDQRISRVYMTAKGRAALDAVGGAIRSVEQRAFAGFLPEEQLLLRRLLMQMQHNLDTPDSLADE</sequence>
<dbReference type="Proteomes" id="UP000547209">
    <property type="component" value="Unassembled WGS sequence"/>
</dbReference>
<dbReference type="SMART" id="SM00347">
    <property type="entry name" value="HTH_MARR"/>
    <property type="match status" value="1"/>
</dbReference>
<dbReference type="Pfam" id="PF01047">
    <property type="entry name" value="MarR"/>
    <property type="match status" value="1"/>
</dbReference>
<dbReference type="EMBL" id="JACJVP010000005">
    <property type="protein sequence ID" value="MBB6669869.1"/>
    <property type="molecule type" value="Genomic_DNA"/>
</dbReference>
<gene>
    <name evidence="5" type="ORF">H7C19_04115</name>
</gene>